<proteinExistence type="predicted"/>
<name>A0A7J4GRT8_9ARCH</name>
<dbReference type="EMBL" id="DUCX01000037">
    <property type="protein sequence ID" value="HIF37228.1"/>
    <property type="molecule type" value="Genomic_DNA"/>
</dbReference>
<feature type="transmembrane region" description="Helical" evidence="1">
    <location>
        <begin position="7"/>
        <end position="26"/>
    </location>
</feature>
<gene>
    <name evidence="2" type="ORF">EYQ70_02310</name>
</gene>
<keyword evidence="1" id="KW-0812">Transmembrane</keyword>
<protein>
    <submittedName>
        <fullName evidence="2">Uncharacterized protein</fullName>
    </submittedName>
</protein>
<feature type="transmembrane region" description="Helical" evidence="1">
    <location>
        <begin position="46"/>
        <end position="65"/>
    </location>
</feature>
<sequence length="71" mass="8283">MEEEKGWKRVAAVAVVLGVMVFLIWIQTNNPWWEWIGIPFEEVGPLLCIAQVLMTGIMIVFYLIYQNLKKD</sequence>
<comment type="caution">
    <text evidence="2">The sequence shown here is derived from an EMBL/GenBank/DDBJ whole genome shotgun (WGS) entry which is preliminary data.</text>
</comment>
<accession>A0A7J4GRT8</accession>
<organism evidence="2 3">
    <name type="scientific">Marine Group III euryarchaeote</name>
    <dbReference type="NCBI Taxonomy" id="2173149"/>
    <lineage>
        <taxon>Archaea</taxon>
        <taxon>Methanobacteriati</taxon>
        <taxon>Thermoplasmatota</taxon>
        <taxon>Thermoplasmata</taxon>
        <taxon>Candidatus Thermoprofundales</taxon>
    </lineage>
</organism>
<evidence type="ECO:0000313" key="3">
    <source>
        <dbReference type="Proteomes" id="UP000585802"/>
    </source>
</evidence>
<keyword evidence="1" id="KW-1133">Transmembrane helix</keyword>
<dbReference type="AlphaFoldDB" id="A0A7J4GRT8"/>
<evidence type="ECO:0000256" key="1">
    <source>
        <dbReference type="SAM" id="Phobius"/>
    </source>
</evidence>
<evidence type="ECO:0000313" key="2">
    <source>
        <dbReference type="EMBL" id="HIF37228.1"/>
    </source>
</evidence>
<dbReference type="Proteomes" id="UP000585802">
    <property type="component" value="Unassembled WGS sequence"/>
</dbReference>
<reference evidence="3" key="1">
    <citation type="journal article" date="2019" name="bioRxiv">
        <title>Genome diversification in globally distributed novel marine Proteobacteria is linked to environmental adaptation.</title>
        <authorList>
            <person name="Zhou Z."/>
            <person name="Tran P.Q."/>
            <person name="Kieft K."/>
            <person name="Anantharaman K."/>
        </authorList>
    </citation>
    <scope>NUCLEOTIDE SEQUENCE [LARGE SCALE GENOMIC DNA]</scope>
</reference>
<keyword evidence="1" id="KW-0472">Membrane</keyword>